<dbReference type="Proteomes" id="UP000818323">
    <property type="component" value="Unassembled WGS sequence"/>
</dbReference>
<feature type="signal peptide" evidence="1">
    <location>
        <begin position="1"/>
        <end position="20"/>
    </location>
</feature>
<dbReference type="EMBL" id="JAAAXJ010000001">
    <property type="protein sequence ID" value="NBJ23062.1"/>
    <property type="molecule type" value="Genomic_DNA"/>
</dbReference>
<keyword evidence="1" id="KW-0732">Signal</keyword>
<sequence length="198" mass="21387">MLRFALALLAPLVTASQTLADELACQGPFARDTDHKRLVAAFGAANVLQETVYEPEGLEVRASIVFPKDPARRLVVLWSDEKRLRRPARIDLEGSGWSGPQGIRIGASLEAVEKANGRPFTLYGFEWDYGGRIDDWNGGALGKLPGGCSFDPIFGTSDKAPEAALTAVASDRQFPSNSPAMRAAKPSIRSLALSYPKE</sequence>
<reference evidence="2 3" key="1">
    <citation type="submission" date="2020-01" db="EMBL/GenBank/DDBJ databases">
        <title>Microvirga sp. nov., an arsenate reduction bacterium isolated from Tibet hotspring sediments.</title>
        <authorList>
            <person name="Yuan C.-G."/>
        </authorList>
    </citation>
    <scope>NUCLEOTIDE SEQUENCE [LARGE SCALE GENOMIC DNA]</scope>
    <source>
        <strain evidence="2 3">SYSU G3D203</strain>
    </source>
</reference>
<gene>
    <name evidence="2" type="ORF">GR303_01640</name>
</gene>
<protein>
    <submittedName>
        <fullName evidence="2">Uncharacterized protein</fullName>
    </submittedName>
</protein>
<feature type="chain" id="PRO_5047346661" evidence="1">
    <location>
        <begin position="21"/>
        <end position="198"/>
    </location>
</feature>
<name>A0ABW9YS00_9HYPH</name>
<accession>A0ABW9YS00</accession>
<evidence type="ECO:0000313" key="3">
    <source>
        <dbReference type="Proteomes" id="UP000818323"/>
    </source>
</evidence>
<organism evidence="2 3">
    <name type="scientific">Microvirga arsenatis</name>
    <dbReference type="NCBI Taxonomy" id="2692265"/>
    <lineage>
        <taxon>Bacteria</taxon>
        <taxon>Pseudomonadati</taxon>
        <taxon>Pseudomonadota</taxon>
        <taxon>Alphaproteobacteria</taxon>
        <taxon>Hyphomicrobiales</taxon>
        <taxon>Methylobacteriaceae</taxon>
        <taxon>Microvirga</taxon>
    </lineage>
</organism>
<proteinExistence type="predicted"/>
<dbReference type="RefSeq" id="WP_161721659.1">
    <property type="nucleotide sequence ID" value="NZ_JAAAXI010000002.1"/>
</dbReference>
<evidence type="ECO:0000256" key="1">
    <source>
        <dbReference type="SAM" id="SignalP"/>
    </source>
</evidence>
<comment type="caution">
    <text evidence="2">The sequence shown here is derived from an EMBL/GenBank/DDBJ whole genome shotgun (WGS) entry which is preliminary data.</text>
</comment>
<evidence type="ECO:0000313" key="2">
    <source>
        <dbReference type="EMBL" id="NBJ23062.1"/>
    </source>
</evidence>
<keyword evidence="3" id="KW-1185">Reference proteome</keyword>